<comment type="caution">
    <text evidence="4">The sequence shown here is derived from an EMBL/GenBank/DDBJ whole genome shotgun (WGS) entry which is preliminary data.</text>
</comment>
<feature type="compositionally biased region" description="Basic and acidic residues" evidence="1">
    <location>
        <begin position="345"/>
        <end position="359"/>
    </location>
</feature>
<organism evidence="4 5">
    <name type="scientific">Zasmidium cellare</name>
    <name type="common">Wine cellar mold</name>
    <name type="synonym">Racodium cellare</name>
    <dbReference type="NCBI Taxonomy" id="395010"/>
    <lineage>
        <taxon>Eukaryota</taxon>
        <taxon>Fungi</taxon>
        <taxon>Dikarya</taxon>
        <taxon>Ascomycota</taxon>
        <taxon>Pezizomycotina</taxon>
        <taxon>Dothideomycetes</taxon>
        <taxon>Dothideomycetidae</taxon>
        <taxon>Mycosphaerellales</taxon>
        <taxon>Mycosphaerellaceae</taxon>
        <taxon>Zasmidium</taxon>
    </lineage>
</organism>
<feature type="region of interest" description="Disordered" evidence="1">
    <location>
        <begin position="39"/>
        <end position="116"/>
    </location>
</feature>
<keyword evidence="2" id="KW-1133">Transmembrane helix</keyword>
<dbReference type="EMBL" id="JAXOVC010000006">
    <property type="protein sequence ID" value="KAK4500452.1"/>
    <property type="molecule type" value="Genomic_DNA"/>
</dbReference>
<name>A0ABR0EG27_ZASCE</name>
<dbReference type="PANTHER" id="PTHR36089">
    <property type="entry name" value="CHITIN SYNTHASE 3 COMPLEX PROTEIN CSI2-RELATED"/>
    <property type="match status" value="1"/>
</dbReference>
<keyword evidence="2" id="KW-0812">Transmembrane</keyword>
<dbReference type="Proteomes" id="UP001305779">
    <property type="component" value="Unassembled WGS sequence"/>
</dbReference>
<evidence type="ECO:0000256" key="2">
    <source>
        <dbReference type="SAM" id="Phobius"/>
    </source>
</evidence>
<gene>
    <name evidence="4" type="ORF">PRZ48_008641</name>
</gene>
<dbReference type="PANTHER" id="PTHR36089:SF1">
    <property type="entry name" value="CHITIN SYNTHASE 3 COMPLEX PROTEIN CSI2-RELATED"/>
    <property type="match status" value="1"/>
</dbReference>
<reference evidence="4 5" key="1">
    <citation type="journal article" date="2023" name="G3 (Bethesda)">
        <title>A chromosome-level genome assembly of Zasmidium syzygii isolated from banana leaves.</title>
        <authorList>
            <person name="van Westerhoven A.C."/>
            <person name="Mehrabi R."/>
            <person name="Talebi R."/>
            <person name="Steentjes M.B.F."/>
            <person name="Corcolon B."/>
            <person name="Chong P.A."/>
            <person name="Kema G.H.J."/>
            <person name="Seidl M.F."/>
        </authorList>
    </citation>
    <scope>NUCLEOTIDE SEQUENCE [LARGE SCALE GENOMIC DNA]</scope>
    <source>
        <strain evidence="4 5">P124</strain>
    </source>
</reference>
<proteinExistence type="predicted"/>
<evidence type="ECO:0000313" key="4">
    <source>
        <dbReference type="EMBL" id="KAK4500452.1"/>
    </source>
</evidence>
<keyword evidence="5" id="KW-1185">Reference proteome</keyword>
<evidence type="ECO:0000256" key="3">
    <source>
        <dbReference type="SAM" id="SignalP"/>
    </source>
</evidence>
<accession>A0ABR0EG27</accession>
<feature type="signal peptide" evidence="3">
    <location>
        <begin position="1"/>
        <end position="24"/>
    </location>
</feature>
<dbReference type="InterPro" id="IPR051009">
    <property type="entry name" value="PRM"/>
</dbReference>
<protein>
    <recommendedName>
        <fullName evidence="6">Csi2 protein</fullName>
    </recommendedName>
</protein>
<feature type="chain" id="PRO_5045593536" description="Csi2 protein" evidence="3">
    <location>
        <begin position="25"/>
        <end position="421"/>
    </location>
</feature>
<evidence type="ECO:0000313" key="5">
    <source>
        <dbReference type="Proteomes" id="UP001305779"/>
    </source>
</evidence>
<keyword evidence="3" id="KW-0732">Signal</keyword>
<feature type="transmembrane region" description="Helical" evidence="2">
    <location>
        <begin position="152"/>
        <end position="174"/>
    </location>
</feature>
<sequence>MARSIRLVRAFALLALLAATAVHAQNDLPDLSTATQATATTDDASTTAESTSGATTGATSTGDSTSAASTSGGSTTAESKTDATSSAESTTDSSATTTATFPDATSTSSGTNTPFSLTGLPTIQGAGIPTMIVPYTANAPFMQKSTMPEGTVFIAVGAVLAFLGACVLLWRGLVAWSINRSVKRAALASLRGSDKGSSAWGGGGGGAHKSAYYREYETGSSMSLDALTSAGKNIRSSHIPDEKRSSAAPPAGLFFSPTAQVSNRASSVGGLDSRASGYLPAGYYASPSAAEPAGGRNSTTIGGSLAPYARHSAINPSPSPPGSPSLPNSRSTANYYGGGNYSSRDGLRSQSRENLRASSRDGYGVQRNSNVYMHPSTSSLAVGTGAGHNGSSEYLAGQRAPSAVFSDLLENHGSGPRERFQ</sequence>
<feature type="compositionally biased region" description="Low complexity" evidence="1">
    <location>
        <begin position="39"/>
        <end position="109"/>
    </location>
</feature>
<evidence type="ECO:0008006" key="6">
    <source>
        <dbReference type="Google" id="ProtNLM"/>
    </source>
</evidence>
<feature type="region of interest" description="Disordered" evidence="1">
    <location>
        <begin position="287"/>
        <end position="371"/>
    </location>
</feature>
<evidence type="ECO:0000256" key="1">
    <source>
        <dbReference type="SAM" id="MobiDB-lite"/>
    </source>
</evidence>
<keyword evidence="2" id="KW-0472">Membrane</keyword>